<dbReference type="GO" id="GO:0005886">
    <property type="term" value="C:plasma membrane"/>
    <property type="evidence" value="ECO:0007669"/>
    <property type="project" value="TreeGrafter"/>
</dbReference>
<evidence type="ECO:0000256" key="5">
    <source>
        <dbReference type="ARBA" id="ARBA00022679"/>
    </source>
</evidence>
<dbReference type="PRINTS" id="PR00344">
    <property type="entry name" value="BCTRLSENSOR"/>
</dbReference>
<dbReference type="SMART" id="SM00388">
    <property type="entry name" value="HisKA"/>
    <property type="match status" value="1"/>
</dbReference>
<feature type="compositionally biased region" description="Basic and acidic residues" evidence="9">
    <location>
        <begin position="512"/>
        <end position="527"/>
    </location>
</feature>
<dbReference type="Gene3D" id="3.30.565.10">
    <property type="entry name" value="Histidine kinase-like ATPase, C-terminal domain"/>
    <property type="match status" value="1"/>
</dbReference>
<keyword evidence="4" id="KW-0597">Phosphoprotein</keyword>
<dbReference type="SUPFAM" id="SSF47384">
    <property type="entry name" value="Homodimeric domain of signal transducing histidine kinase"/>
    <property type="match status" value="1"/>
</dbReference>
<dbReference type="CDD" id="cd00075">
    <property type="entry name" value="HATPase"/>
    <property type="match status" value="1"/>
</dbReference>
<dbReference type="PANTHER" id="PTHR45453">
    <property type="entry name" value="PHOSPHATE REGULON SENSOR PROTEIN PHOR"/>
    <property type="match status" value="1"/>
</dbReference>
<comment type="subcellular location">
    <subcellularLocation>
        <location evidence="2">Membrane</location>
    </subcellularLocation>
</comment>
<dbReference type="InterPro" id="IPR003660">
    <property type="entry name" value="HAMP_dom"/>
</dbReference>
<keyword evidence="8 10" id="KW-0472">Membrane</keyword>
<dbReference type="InterPro" id="IPR004358">
    <property type="entry name" value="Sig_transdc_His_kin-like_C"/>
</dbReference>
<dbReference type="Gene3D" id="1.10.287.130">
    <property type="match status" value="1"/>
</dbReference>
<reference evidence="13" key="2">
    <citation type="journal article" date="2021" name="PeerJ">
        <title>Extensive microbial diversity within the chicken gut microbiome revealed by metagenomics and culture.</title>
        <authorList>
            <person name="Gilroy R."/>
            <person name="Ravi A."/>
            <person name="Getino M."/>
            <person name="Pursley I."/>
            <person name="Horton D.L."/>
            <person name="Alikhan N.F."/>
            <person name="Baker D."/>
            <person name="Gharbi K."/>
            <person name="Hall N."/>
            <person name="Watson M."/>
            <person name="Adriaenssens E.M."/>
            <person name="Foster-Nyarko E."/>
            <person name="Jarju S."/>
            <person name="Secka A."/>
            <person name="Antonio M."/>
            <person name="Oren A."/>
            <person name="Chaudhuri R.R."/>
            <person name="La Ragione R."/>
            <person name="Hildebrand F."/>
            <person name="Pallen M.J."/>
        </authorList>
    </citation>
    <scope>NUCLEOTIDE SEQUENCE</scope>
    <source>
        <strain evidence="13">CHK123-3438</strain>
    </source>
</reference>
<dbReference type="SMART" id="SM00387">
    <property type="entry name" value="HATPase_c"/>
    <property type="match status" value="1"/>
</dbReference>
<evidence type="ECO:0000256" key="1">
    <source>
        <dbReference type="ARBA" id="ARBA00000085"/>
    </source>
</evidence>
<dbReference type="FunFam" id="3.30.565.10:FF:000006">
    <property type="entry name" value="Sensor histidine kinase WalK"/>
    <property type="match status" value="1"/>
</dbReference>
<evidence type="ECO:0000313" key="13">
    <source>
        <dbReference type="EMBL" id="HIT40659.1"/>
    </source>
</evidence>
<dbReference type="Proteomes" id="UP000886860">
    <property type="component" value="Unassembled WGS sequence"/>
</dbReference>
<evidence type="ECO:0000256" key="10">
    <source>
        <dbReference type="SAM" id="Phobius"/>
    </source>
</evidence>
<evidence type="ECO:0000259" key="11">
    <source>
        <dbReference type="PROSITE" id="PS50109"/>
    </source>
</evidence>
<dbReference type="InterPro" id="IPR050351">
    <property type="entry name" value="BphY/WalK/GraS-like"/>
</dbReference>
<comment type="caution">
    <text evidence="13">The sequence shown here is derived from an EMBL/GenBank/DDBJ whole genome shotgun (WGS) entry which is preliminary data.</text>
</comment>
<dbReference type="EC" id="2.7.13.3" evidence="3"/>
<keyword evidence="5" id="KW-0808">Transferase</keyword>
<evidence type="ECO:0000256" key="7">
    <source>
        <dbReference type="ARBA" id="ARBA00023012"/>
    </source>
</evidence>
<evidence type="ECO:0000256" key="9">
    <source>
        <dbReference type="SAM" id="MobiDB-lite"/>
    </source>
</evidence>
<dbReference type="InterPro" id="IPR036097">
    <property type="entry name" value="HisK_dim/P_sf"/>
</dbReference>
<dbReference type="Gene3D" id="6.10.340.10">
    <property type="match status" value="1"/>
</dbReference>
<dbReference type="GO" id="GO:0000155">
    <property type="term" value="F:phosphorelay sensor kinase activity"/>
    <property type="evidence" value="ECO:0007669"/>
    <property type="project" value="InterPro"/>
</dbReference>
<accession>A0A9D1KEA9</accession>
<dbReference type="PANTHER" id="PTHR45453:SF1">
    <property type="entry name" value="PHOSPHATE REGULON SENSOR PROTEIN PHOR"/>
    <property type="match status" value="1"/>
</dbReference>
<dbReference type="PROSITE" id="PS50109">
    <property type="entry name" value="HIS_KIN"/>
    <property type="match status" value="1"/>
</dbReference>
<dbReference type="Pfam" id="PF02518">
    <property type="entry name" value="HATPase_c"/>
    <property type="match status" value="1"/>
</dbReference>
<evidence type="ECO:0000259" key="12">
    <source>
        <dbReference type="PROSITE" id="PS50885"/>
    </source>
</evidence>
<feature type="domain" description="HAMP" evidence="12">
    <location>
        <begin position="200"/>
        <end position="252"/>
    </location>
</feature>
<proteinExistence type="predicted"/>
<keyword evidence="7" id="KW-0902">Two-component regulatory system</keyword>
<dbReference type="InterPro" id="IPR003594">
    <property type="entry name" value="HATPase_dom"/>
</dbReference>
<evidence type="ECO:0000256" key="3">
    <source>
        <dbReference type="ARBA" id="ARBA00012438"/>
    </source>
</evidence>
<organism evidence="13 14">
    <name type="scientific">Candidatus Caccovicinus merdipullorum</name>
    <dbReference type="NCBI Taxonomy" id="2840724"/>
    <lineage>
        <taxon>Bacteria</taxon>
        <taxon>Bacillati</taxon>
        <taxon>Bacillota</taxon>
        <taxon>Clostridia</taxon>
        <taxon>Eubacteriales</taxon>
        <taxon>Candidatus Caccovicinus</taxon>
    </lineage>
</organism>
<sequence length="548" mass="61098">MKDWKARLKDKKFSIRVPLVLLFLLIGLLPACIYGRIQTSSTEKQLVDSRSVDVQNQCLILSSKMTRAGYMTETVKDPSFDTEINVTADLFHGRIVIVDQNYRIIKDTFGQAEGKIAISEEVIRCFQGESSNINNSEKNYFVQTFPIYENTPERRIQGVLVMAASTEYINRLTDGLQEESGFLVMFFGVFLLLASVCAANLLTKPFRVLVQMLEKASEGDFDSDIGEYTYQETRGISDAVNRTLSKLKAVDQSRQEFVSNVSHELKTPITSIRVLADSLMGMENAPVELYQEFMSDISDEIDRESKIIDDLLSLVKMDKTALDQMNITQMSVNSLMEVILKRLRPIAGKRNVELIFESIREVTADVDEVKLSLAFNNLVENAIKYNKEGGWVKVTLDADHKAFYVTVADSGIGIPEEFQEHIFERFYRVDKARSRETGGTGLGLAITKSVVLMHQGSIKVESKEGEGTVFTVRIPLTYLPAGSGKNIPAAGPKNSPALKGFWMGGGYAGRKTKGEEKRKSPAEQGEKGRHRKQAAADFAEKKKAGGGE</sequence>
<dbReference type="AlphaFoldDB" id="A0A9D1KEA9"/>
<protein>
    <recommendedName>
        <fullName evidence="3">histidine kinase</fullName>
        <ecNumber evidence="3">2.7.13.3</ecNumber>
    </recommendedName>
</protein>
<dbReference type="InterPro" id="IPR003661">
    <property type="entry name" value="HisK_dim/P_dom"/>
</dbReference>
<dbReference type="InterPro" id="IPR005467">
    <property type="entry name" value="His_kinase_dom"/>
</dbReference>
<name>A0A9D1KEA9_9FIRM</name>
<dbReference type="InterPro" id="IPR036890">
    <property type="entry name" value="HATPase_C_sf"/>
</dbReference>
<dbReference type="Pfam" id="PF00512">
    <property type="entry name" value="HisKA"/>
    <property type="match status" value="1"/>
</dbReference>
<dbReference type="PROSITE" id="PS50885">
    <property type="entry name" value="HAMP"/>
    <property type="match status" value="1"/>
</dbReference>
<comment type="catalytic activity">
    <reaction evidence="1">
        <text>ATP + protein L-histidine = ADP + protein N-phospho-L-histidine.</text>
        <dbReference type="EC" id="2.7.13.3"/>
    </reaction>
</comment>
<evidence type="ECO:0000256" key="6">
    <source>
        <dbReference type="ARBA" id="ARBA00022777"/>
    </source>
</evidence>
<feature type="transmembrane region" description="Helical" evidence="10">
    <location>
        <begin position="181"/>
        <end position="202"/>
    </location>
</feature>
<keyword evidence="10" id="KW-0812">Transmembrane</keyword>
<dbReference type="GO" id="GO:0004721">
    <property type="term" value="F:phosphoprotein phosphatase activity"/>
    <property type="evidence" value="ECO:0007669"/>
    <property type="project" value="TreeGrafter"/>
</dbReference>
<evidence type="ECO:0000256" key="2">
    <source>
        <dbReference type="ARBA" id="ARBA00004370"/>
    </source>
</evidence>
<gene>
    <name evidence="13" type="ORF">IAB60_00915</name>
</gene>
<evidence type="ECO:0000256" key="8">
    <source>
        <dbReference type="ARBA" id="ARBA00023136"/>
    </source>
</evidence>
<dbReference type="FunFam" id="1.10.287.130:FF:000001">
    <property type="entry name" value="Two-component sensor histidine kinase"/>
    <property type="match status" value="1"/>
</dbReference>
<reference evidence="13" key="1">
    <citation type="submission" date="2020-10" db="EMBL/GenBank/DDBJ databases">
        <authorList>
            <person name="Gilroy R."/>
        </authorList>
    </citation>
    <scope>NUCLEOTIDE SEQUENCE</scope>
    <source>
        <strain evidence="13">CHK123-3438</strain>
    </source>
</reference>
<keyword evidence="10" id="KW-1133">Transmembrane helix</keyword>
<dbReference type="EMBL" id="DVKS01000016">
    <property type="protein sequence ID" value="HIT40659.1"/>
    <property type="molecule type" value="Genomic_DNA"/>
</dbReference>
<feature type="domain" description="Histidine kinase" evidence="11">
    <location>
        <begin position="260"/>
        <end position="478"/>
    </location>
</feature>
<dbReference type="GO" id="GO:0016036">
    <property type="term" value="P:cellular response to phosphate starvation"/>
    <property type="evidence" value="ECO:0007669"/>
    <property type="project" value="TreeGrafter"/>
</dbReference>
<evidence type="ECO:0000256" key="4">
    <source>
        <dbReference type="ARBA" id="ARBA00022553"/>
    </source>
</evidence>
<dbReference type="SUPFAM" id="SSF55874">
    <property type="entry name" value="ATPase domain of HSP90 chaperone/DNA topoisomerase II/histidine kinase"/>
    <property type="match status" value="1"/>
</dbReference>
<feature type="compositionally biased region" description="Basic and acidic residues" evidence="9">
    <location>
        <begin position="538"/>
        <end position="548"/>
    </location>
</feature>
<dbReference type="CDD" id="cd00082">
    <property type="entry name" value="HisKA"/>
    <property type="match status" value="1"/>
</dbReference>
<keyword evidence="6 13" id="KW-0418">Kinase</keyword>
<feature type="region of interest" description="Disordered" evidence="9">
    <location>
        <begin position="502"/>
        <end position="548"/>
    </location>
</feature>
<evidence type="ECO:0000313" key="14">
    <source>
        <dbReference type="Proteomes" id="UP000886860"/>
    </source>
</evidence>